<organism evidence="1 2">
    <name type="scientific">Folsomia candida</name>
    <name type="common">Springtail</name>
    <dbReference type="NCBI Taxonomy" id="158441"/>
    <lineage>
        <taxon>Eukaryota</taxon>
        <taxon>Metazoa</taxon>
        <taxon>Ecdysozoa</taxon>
        <taxon>Arthropoda</taxon>
        <taxon>Hexapoda</taxon>
        <taxon>Collembola</taxon>
        <taxon>Entomobryomorpha</taxon>
        <taxon>Isotomoidea</taxon>
        <taxon>Isotomidae</taxon>
        <taxon>Proisotominae</taxon>
        <taxon>Folsomia</taxon>
    </lineage>
</organism>
<gene>
    <name evidence="1" type="ORF">Fcan01_28495</name>
</gene>
<sequence length="110" mass="12789">MQHRIQPAEGFYLPIYMLYSCWENQLRIKTSEKVSWGKAKSTENRMDYYRKVRSQFGSWYSLGIPYGQVTAGTCQIFDILRLVFVFHQRATLGYNIQLLLPPPPTAPPPS</sequence>
<dbReference type="Proteomes" id="UP000198287">
    <property type="component" value="Unassembled WGS sequence"/>
</dbReference>
<name>A0A226CVF3_FOLCA</name>
<evidence type="ECO:0000313" key="1">
    <source>
        <dbReference type="EMBL" id="OXA36740.1"/>
    </source>
</evidence>
<dbReference type="PROSITE" id="PS51257">
    <property type="entry name" value="PROKAR_LIPOPROTEIN"/>
    <property type="match status" value="1"/>
</dbReference>
<comment type="caution">
    <text evidence="1">The sequence shown here is derived from an EMBL/GenBank/DDBJ whole genome shotgun (WGS) entry which is preliminary data.</text>
</comment>
<evidence type="ECO:0000313" key="2">
    <source>
        <dbReference type="Proteomes" id="UP000198287"/>
    </source>
</evidence>
<keyword evidence="2" id="KW-1185">Reference proteome</keyword>
<dbReference type="EMBL" id="LNIX01000075">
    <property type="protein sequence ID" value="OXA36740.1"/>
    <property type="molecule type" value="Genomic_DNA"/>
</dbReference>
<dbReference type="AlphaFoldDB" id="A0A226CVF3"/>
<proteinExistence type="predicted"/>
<protein>
    <submittedName>
        <fullName evidence="1">Uncharacterized protein</fullName>
    </submittedName>
</protein>
<accession>A0A226CVF3</accession>
<reference evidence="1 2" key="1">
    <citation type="submission" date="2015-12" db="EMBL/GenBank/DDBJ databases">
        <title>The genome of Folsomia candida.</title>
        <authorList>
            <person name="Faddeeva A."/>
            <person name="Derks M.F."/>
            <person name="Anvar Y."/>
            <person name="Smit S."/>
            <person name="Van Straalen N."/>
            <person name="Roelofs D."/>
        </authorList>
    </citation>
    <scope>NUCLEOTIDE SEQUENCE [LARGE SCALE GENOMIC DNA]</scope>
    <source>
        <strain evidence="1 2">VU population</strain>
        <tissue evidence="1">Whole body</tissue>
    </source>
</reference>